<dbReference type="InterPro" id="IPR018496">
    <property type="entry name" value="PsdUridine_synth_RsuA/RluB_CS"/>
</dbReference>
<accession>A0A9K3LGF1</accession>
<proteinExistence type="predicted"/>
<dbReference type="PANTHER" id="PTHR47683">
    <property type="entry name" value="PSEUDOURIDINE SYNTHASE FAMILY PROTEIN-RELATED"/>
    <property type="match status" value="1"/>
</dbReference>
<dbReference type="CDD" id="cd00165">
    <property type="entry name" value="S4"/>
    <property type="match status" value="1"/>
</dbReference>
<organism evidence="5 6">
    <name type="scientific">Nitzschia inconspicua</name>
    <dbReference type="NCBI Taxonomy" id="303405"/>
    <lineage>
        <taxon>Eukaryota</taxon>
        <taxon>Sar</taxon>
        <taxon>Stramenopiles</taxon>
        <taxon>Ochrophyta</taxon>
        <taxon>Bacillariophyta</taxon>
        <taxon>Bacillariophyceae</taxon>
        <taxon>Bacillariophycidae</taxon>
        <taxon>Bacillariales</taxon>
        <taxon>Bacillariaceae</taxon>
        <taxon>Nitzschia</taxon>
    </lineage>
</organism>
<dbReference type="GO" id="GO:0009982">
    <property type="term" value="F:pseudouridine synthase activity"/>
    <property type="evidence" value="ECO:0007669"/>
    <property type="project" value="InterPro"/>
</dbReference>
<evidence type="ECO:0000256" key="1">
    <source>
        <dbReference type="ARBA" id="ARBA00023235"/>
    </source>
</evidence>
<feature type="region of interest" description="Disordered" evidence="3">
    <location>
        <begin position="47"/>
        <end position="75"/>
    </location>
</feature>
<dbReference type="PROSITE" id="PS50889">
    <property type="entry name" value="S4"/>
    <property type="match status" value="1"/>
</dbReference>
<dbReference type="EMBL" id="JAGRRH010000013">
    <property type="protein sequence ID" value="KAG7360421.1"/>
    <property type="molecule type" value="Genomic_DNA"/>
</dbReference>
<gene>
    <name evidence="5" type="ORF">IV203_035520</name>
</gene>
<evidence type="ECO:0000313" key="5">
    <source>
        <dbReference type="EMBL" id="KAG7360421.1"/>
    </source>
</evidence>
<dbReference type="OrthoDB" id="440619at2759"/>
<dbReference type="GO" id="GO:0003723">
    <property type="term" value="F:RNA binding"/>
    <property type="evidence" value="ECO:0007669"/>
    <property type="project" value="UniProtKB-KW"/>
</dbReference>
<dbReference type="Pfam" id="PF00849">
    <property type="entry name" value="PseudoU_synth_2"/>
    <property type="match status" value="1"/>
</dbReference>
<dbReference type="InterPro" id="IPR050343">
    <property type="entry name" value="RsuA_PseudoU_synthase"/>
</dbReference>
<dbReference type="PROSITE" id="PS01149">
    <property type="entry name" value="PSI_RSU"/>
    <property type="match status" value="1"/>
</dbReference>
<protein>
    <submittedName>
        <fullName evidence="5">RNA pseudouridylate synthase</fullName>
    </submittedName>
</protein>
<reference evidence="5" key="1">
    <citation type="journal article" date="2021" name="Sci. Rep.">
        <title>Diploid genomic architecture of Nitzschia inconspicua, an elite biomass production diatom.</title>
        <authorList>
            <person name="Oliver A."/>
            <person name="Podell S."/>
            <person name="Pinowska A."/>
            <person name="Traller J.C."/>
            <person name="Smith S.R."/>
            <person name="McClure R."/>
            <person name="Beliaev A."/>
            <person name="Bohutskyi P."/>
            <person name="Hill E.A."/>
            <person name="Rabines A."/>
            <person name="Zheng H."/>
            <person name="Allen L.Z."/>
            <person name="Kuo A."/>
            <person name="Grigoriev I.V."/>
            <person name="Allen A.E."/>
            <person name="Hazlebeck D."/>
            <person name="Allen E.E."/>
        </authorList>
    </citation>
    <scope>NUCLEOTIDE SEQUENCE</scope>
    <source>
        <strain evidence="5">Hildebrandi</strain>
    </source>
</reference>
<keyword evidence="2" id="KW-0694">RNA-binding</keyword>
<evidence type="ECO:0000256" key="2">
    <source>
        <dbReference type="PROSITE-ProRule" id="PRU00182"/>
    </source>
</evidence>
<dbReference type="InterPro" id="IPR006145">
    <property type="entry name" value="PsdUridine_synth_RsuA/RluA"/>
</dbReference>
<evidence type="ECO:0000256" key="3">
    <source>
        <dbReference type="SAM" id="MobiDB-lite"/>
    </source>
</evidence>
<comment type="caution">
    <text evidence="5">The sequence shown here is derived from an EMBL/GenBank/DDBJ whole genome shotgun (WGS) entry which is preliminary data.</text>
</comment>
<feature type="domain" description="Pseudouridine synthase RsuA/RluA-like" evidence="4">
    <location>
        <begin position="83"/>
        <end position="143"/>
    </location>
</feature>
<dbReference type="AlphaFoldDB" id="A0A9K3LGF1"/>
<reference evidence="5" key="2">
    <citation type="submission" date="2021-04" db="EMBL/GenBank/DDBJ databases">
        <authorList>
            <person name="Podell S."/>
        </authorList>
    </citation>
    <scope>NUCLEOTIDE SEQUENCE</scope>
    <source>
        <strain evidence="5">Hildebrandi</strain>
    </source>
</reference>
<keyword evidence="6" id="KW-1185">Reference proteome</keyword>
<evidence type="ECO:0000313" key="6">
    <source>
        <dbReference type="Proteomes" id="UP000693970"/>
    </source>
</evidence>
<dbReference type="GO" id="GO:0006396">
    <property type="term" value="P:RNA processing"/>
    <property type="evidence" value="ECO:0007669"/>
    <property type="project" value="UniProtKB-ARBA"/>
</dbReference>
<dbReference type="PANTHER" id="PTHR47683:SF2">
    <property type="entry name" value="RNA-BINDING S4 DOMAIN-CONTAINING PROTEIN"/>
    <property type="match status" value="1"/>
</dbReference>
<sequence>MIESGRVTVNGIPVTEKGGFKVRPFCDVVTLDGKTIEGWEAMNGIVADTEPGEAVPTSQKKRNASSNELQNDDTSHNSKTFEYIKYWKPRGITCTTDRTVPSNIIDDLFNERGYNPRHRIYPVGRLDKDTSGLIVLTSDGRLPNSALRGQFKQPKWHSVMGIVANLLRHPPYHVVWNASLILNDEESP</sequence>
<keyword evidence="1" id="KW-0413">Isomerase</keyword>
<dbReference type="GO" id="GO:0001522">
    <property type="term" value="P:pseudouridine synthesis"/>
    <property type="evidence" value="ECO:0007669"/>
    <property type="project" value="InterPro"/>
</dbReference>
<name>A0A9K3LGF1_9STRA</name>
<dbReference type="Proteomes" id="UP000693970">
    <property type="component" value="Unassembled WGS sequence"/>
</dbReference>
<evidence type="ECO:0000259" key="4">
    <source>
        <dbReference type="Pfam" id="PF00849"/>
    </source>
</evidence>